<evidence type="ECO:0000313" key="3">
    <source>
        <dbReference type="Proteomes" id="UP000183339"/>
    </source>
</evidence>
<dbReference type="Gene3D" id="1.20.5.340">
    <property type="match status" value="1"/>
</dbReference>
<dbReference type="Proteomes" id="UP000183339">
    <property type="component" value="Unassembled WGS sequence"/>
</dbReference>
<evidence type="ECO:0000313" key="2">
    <source>
        <dbReference type="EMBL" id="SET70557.1"/>
    </source>
</evidence>
<keyword evidence="1" id="KW-1133">Transmembrane helix</keyword>
<feature type="transmembrane region" description="Helical" evidence="1">
    <location>
        <begin position="122"/>
        <end position="143"/>
    </location>
</feature>
<dbReference type="RefSeq" id="WP_074709345.1">
    <property type="nucleotide sequence ID" value="NZ_FOHI01000013.1"/>
</dbReference>
<proteinExistence type="predicted"/>
<accession>A0A1I0GKH8</accession>
<name>A0A1I0GKH8_9PROT</name>
<gene>
    <name evidence="2" type="ORF">SAMN05216412_11364</name>
</gene>
<reference evidence="2 3" key="1">
    <citation type="submission" date="2016-10" db="EMBL/GenBank/DDBJ databases">
        <authorList>
            <person name="de Groot N.N."/>
        </authorList>
    </citation>
    <scope>NUCLEOTIDE SEQUENCE [LARGE SCALE GENOMIC DNA]</scope>
    <source>
        <strain evidence="2 3">Nl7</strain>
    </source>
</reference>
<protein>
    <submittedName>
        <fullName evidence="2">Uncharacterized protein</fullName>
    </submittedName>
</protein>
<dbReference type="AlphaFoldDB" id="A0A1I0GKH8"/>
<organism evidence="2 3">
    <name type="scientific">Nitrosospira multiformis</name>
    <dbReference type="NCBI Taxonomy" id="1231"/>
    <lineage>
        <taxon>Bacteria</taxon>
        <taxon>Pseudomonadati</taxon>
        <taxon>Pseudomonadota</taxon>
        <taxon>Betaproteobacteria</taxon>
        <taxon>Nitrosomonadales</taxon>
        <taxon>Nitrosomonadaceae</taxon>
        <taxon>Nitrosospira</taxon>
    </lineage>
</organism>
<dbReference type="EMBL" id="FOHI01000013">
    <property type="protein sequence ID" value="SET70557.1"/>
    <property type="molecule type" value="Genomic_DNA"/>
</dbReference>
<sequence>MYASLVLSNQAVGFSAEYESTEKDILFVSGSSQSEDNKITENTEASKIIITLEISDLVISSKISSGPIEILSNTGDIGMEAKIEKIESDISNIGKRLDSIDASVKNVNATVDPMRGIKAHVWFANAIATLTFAALGIIANFLWNNISSLDGKAHELTKDVSAIKTDINYIKSDIKELKENTNSKLDKLLERSSNNQ</sequence>
<evidence type="ECO:0000256" key="1">
    <source>
        <dbReference type="SAM" id="Phobius"/>
    </source>
</evidence>
<keyword evidence="1" id="KW-0812">Transmembrane</keyword>
<keyword evidence="1" id="KW-0472">Membrane</keyword>